<feature type="transmembrane region" description="Helical" evidence="12">
    <location>
        <begin position="81"/>
        <end position="101"/>
    </location>
</feature>
<dbReference type="SMART" id="SM00448">
    <property type="entry name" value="REC"/>
    <property type="match status" value="1"/>
</dbReference>
<evidence type="ECO:0000256" key="1">
    <source>
        <dbReference type="ARBA" id="ARBA00000085"/>
    </source>
</evidence>
<evidence type="ECO:0000259" key="13">
    <source>
        <dbReference type="PROSITE" id="PS50109"/>
    </source>
</evidence>
<dbReference type="Pfam" id="PF00072">
    <property type="entry name" value="Response_reg"/>
    <property type="match status" value="1"/>
</dbReference>
<keyword evidence="4" id="KW-0808">Transferase</keyword>
<name>A0A1I6STV5_9CAUL</name>
<dbReference type="CDD" id="cd16922">
    <property type="entry name" value="HATPase_EvgS-ArcB-TorS-like"/>
    <property type="match status" value="1"/>
</dbReference>
<keyword evidence="7" id="KW-0067">ATP-binding</keyword>
<keyword evidence="17" id="KW-1185">Reference proteome</keyword>
<keyword evidence="8" id="KW-0902">Two-component regulatory system</keyword>
<accession>A0A1I6STV5</accession>
<dbReference type="FunFam" id="3.30.565.10:FF:000010">
    <property type="entry name" value="Sensor histidine kinase RcsC"/>
    <property type="match status" value="1"/>
</dbReference>
<keyword evidence="12" id="KW-0472">Membrane</keyword>
<dbReference type="Pfam" id="PF02518">
    <property type="entry name" value="HATPase_c"/>
    <property type="match status" value="1"/>
</dbReference>
<dbReference type="SUPFAM" id="SSF47384">
    <property type="entry name" value="Homodimeric domain of signal transducing histidine kinase"/>
    <property type="match status" value="1"/>
</dbReference>
<dbReference type="SUPFAM" id="SSF52172">
    <property type="entry name" value="CheY-like"/>
    <property type="match status" value="1"/>
</dbReference>
<feature type="transmembrane region" description="Helical" evidence="12">
    <location>
        <begin position="212"/>
        <end position="233"/>
    </location>
</feature>
<dbReference type="InterPro" id="IPR036890">
    <property type="entry name" value="HATPase_C_sf"/>
</dbReference>
<evidence type="ECO:0000256" key="2">
    <source>
        <dbReference type="ARBA" id="ARBA00012438"/>
    </source>
</evidence>
<dbReference type="RefSeq" id="WP_245777254.1">
    <property type="nucleotide sequence ID" value="NZ_FOZV01000006.1"/>
</dbReference>
<keyword evidence="6 16" id="KW-0418">Kinase</keyword>
<dbReference type="EC" id="2.7.13.3" evidence="2"/>
<dbReference type="InterPro" id="IPR005467">
    <property type="entry name" value="His_kinase_dom"/>
</dbReference>
<evidence type="ECO:0000256" key="9">
    <source>
        <dbReference type="ARBA" id="ARBA00064003"/>
    </source>
</evidence>
<proteinExistence type="predicted"/>
<dbReference type="FunFam" id="1.10.287.130:FF:000002">
    <property type="entry name" value="Two-component osmosensing histidine kinase"/>
    <property type="match status" value="1"/>
</dbReference>
<protein>
    <recommendedName>
        <fullName evidence="10">Sensory/regulatory protein RpfC</fullName>
        <ecNumber evidence="2">2.7.13.3</ecNumber>
    </recommendedName>
</protein>
<dbReference type="GO" id="GO:0016020">
    <property type="term" value="C:membrane"/>
    <property type="evidence" value="ECO:0007669"/>
    <property type="project" value="UniProtKB-UniRule"/>
</dbReference>
<feature type="transmembrane region" description="Helical" evidence="12">
    <location>
        <begin position="51"/>
        <end position="69"/>
    </location>
</feature>
<evidence type="ECO:0000259" key="14">
    <source>
        <dbReference type="PROSITE" id="PS50110"/>
    </source>
</evidence>
<keyword evidence="12" id="KW-1133">Transmembrane helix</keyword>
<evidence type="ECO:0000313" key="16">
    <source>
        <dbReference type="EMBL" id="SFS80357.1"/>
    </source>
</evidence>
<evidence type="ECO:0000313" key="17">
    <source>
        <dbReference type="Proteomes" id="UP000198788"/>
    </source>
</evidence>
<dbReference type="CDD" id="cd17546">
    <property type="entry name" value="REC_hyHK_CKI1_RcsC-like"/>
    <property type="match status" value="1"/>
</dbReference>
<dbReference type="InterPro" id="IPR003661">
    <property type="entry name" value="HisK_dim/P_dom"/>
</dbReference>
<dbReference type="Proteomes" id="UP000198788">
    <property type="component" value="Unassembled WGS sequence"/>
</dbReference>
<evidence type="ECO:0000256" key="7">
    <source>
        <dbReference type="ARBA" id="ARBA00022840"/>
    </source>
</evidence>
<dbReference type="PRINTS" id="PR00344">
    <property type="entry name" value="BCTRLSENSOR"/>
</dbReference>
<dbReference type="Pfam" id="PF00512">
    <property type="entry name" value="HisKA"/>
    <property type="match status" value="1"/>
</dbReference>
<evidence type="ECO:0000256" key="6">
    <source>
        <dbReference type="ARBA" id="ARBA00022777"/>
    </source>
</evidence>
<feature type="transmembrane region" description="Helical" evidence="12">
    <location>
        <begin position="171"/>
        <end position="192"/>
    </location>
</feature>
<dbReference type="SUPFAM" id="SSF55874">
    <property type="entry name" value="ATPase domain of HSP90 chaperone/DNA topoisomerase II/histidine kinase"/>
    <property type="match status" value="1"/>
</dbReference>
<comment type="catalytic activity">
    <reaction evidence="1">
        <text>ATP + protein L-histidine = ADP + protein N-phospho-L-histidine.</text>
        <dbReference type="EC" id="2.7.13.3"/>
    </reaction>
</comment>
<evidence type="ECO:0000256" key="4">
    <source>
        <dbReference type="ARBA" id="ARBA00022679"/>
    </source>
</evidence>
<feature type="domain" description="Histidine kinase" evidence="13">
    <location>
        <begin position="387"/>
        <end position="608"/>
    </location>
</feature>
<dbReference type="EMBL" id="FOZV01000006">
    <property type="protein sequence ID" value="SFS80357.1"/>
    <property type="molecule type" value="Genomic_DNA"/>
</dbReference>
<dbReference type="PANTHER" id="PTHR45339:SF1">
    <property type="entry name" value="HYBRID SIGNAL TRANSDUCTION HISTIDINE KINASE J"/>
    <property type="match status" value="1"/>
</dbReference>
<dbReference type="InterPro" id="IPR001789">
    <property type="entry name" value="Sig_transdc_resp-reg_receiver"/>
</dbReference>
<keyword evidence="5" id="KW-0547">Nucleotide-binding</keyword>
<evidence type="ECO:0000256" key="10">
    <source>
        <dbReference type="ARBA" id="ARBA00068150"/>
    </source>
</evidence>
<keyword evidence="3 11" id="KW-0597">Phosphoprotein</keyword>
<dbReference type="Gene3D" id="3.30.450.20">
    <property type="entry name" value="PAS domain"/>
    <property type="match status" value="1"/>
</dbReference>
<dbReference type="PROSITE" id="PS50109">
    <property type="entry name" value="HIS_KIN"/>
    <property type="match status" value="1"/>
</dbReference>
<evidence type="ECO:0000256" key="11">
    <source>
        <dbReference type="PROSITE-ProRule" id="PRU00169"/>
    </source>
</evidence>
<dbReference type="Gene3D" id="1.10.287.130">
    <property type="match status" value="1"/>
</dbReference>
<feature type="transmembrane region" description="Helical" evidence="12">
    <location>
        <begin position="145"/>
        <end position="164"/>
    </location>
</feature>
<dbReference type="PANTHER" id="PTHR45339">
    <property type="entry name" value="HYBRID SIGNAL TRANSDUCTION HISTIDINE KINASE J"/>
    <property type="match status" value="1"/>
</dbReference>
<dbReference type="Gene3D" id="3.40.50.2300">
    <property type="match status" value="1"/>
</dbReference>
<dbReference type="InterPro" id="IPR035965">
    <property type="entry name" value="PAS-like_dom_sf"/>
</dbReference>
<evidence type="ECO:0000256" key="8">
    <source>
        <dbReference type="ARBA" id="ARBA00023012"/>
    </source>
</evidence>
<dbReference type="GO" id="GO:0000155">
    <property type="term" value="F:phosphorelay sensor kinase activity"/>
    <property type="evidence" value="ECO:0007669"/>
    <property type="project" value="InterPro"/>
</dbReference>
<dbReference type="PROSITE" id="PS50924">
    <property type="entry name" value="MHYT"/>
    <property type="match status" value="1"/>
</dbReference>
<dbReference type="Gene3D" id="3.30.565.10">
    <property type="entry name" value="Histidine kinase-like ATPase, C-terminal domain"/>
    <property type="match status" value="1"/>
</dbReference>
<dbReference type="InterPro" id="IPR005330">
    <property type="entry name" value="MHYT_dom"/>
</dbReference>
<dbReference type="STRING" id="871741.SAMN05192570_2669"/>
<feature type="domain" description="MHYT" evidence="15">
    <location>
        <begin position="12"/>
        <end position="197"/>
    </location>
</feature>
<dbReference type="PROSITE" id="PS50110">
    <property type="entry name" value="RESPONSE_REGULATORY"/>
    <property type="match status" value="1"/>
</dbReference>
<dbReference type="Pfam" id="PF12860">
    <property type="entry name" value="PAS_7"/>
    <property type="match status" value="1"/>
</dbReference>
<evidence type="ECO:0000256" key="5">
    <source>
        <dbReference type="ARBA" id="ARBA00022741"/>
    </source>
</evidence>
<dbReference type="InterPro" id="IPR004358">
    <property type="entry name" value="Sig_transdc_His_kin-like_C"/>
</dbReference>
<dbReference type="Pfam" id="PF03707">
    <property type="entry name" value="MHYT"/>
    <property type="match status" value="2"/>
</dbReference>
<organism evidence="16 17">
    <name type="scientific">Brevundimonas viscosa</name>
    <dbReference type="NCBI Taxonomy" id="871741"/>
    <lineage>
        <taxon>Bacteria</taxon>
        <taxon>Pseudomonadati</taxon>
        <taxon>Pseudomonadota</taxon>
        <taxon>Alphaproteobacteria</taxon>
        <taxon>Caulobacterales</taxon>
        <taxon>Caulobacteraceae</taxon>
        <taxon>Brevundimonas</taxon>
    </lineage>
</organism>
<feature type="domain" description="Response regulatory" evidence="14">
    <location>
        <begin position="630"/>
        <end position="749"/>
    </location>
</feature>
<evidence type="ECO:0000259" key="15">
    <source>
        <dbReference type="PROSITE" id="PS50924"/>
    </source>
</evidence>
<dbReference type="SUPFAM" id="SSF55785">
    <property type="entry name" value="PYP-like sensor domain (PAS domain)"/>
    <property type="match status" value="1"/>
</dbReference>
<dbReference type="CDD" id="cd00082">
    <property type="entry name" value="HisKA"/>
    <property type="match status" value="1"/>
</dbReference>
<dbReference type="InterPro" id="IPR036097">
    <property type="entry name" value="HisK_dim/P_sf"/>
</dbReference>
<feature type="transmembrane region" description="Helical" evidence="12">
    <location>
        <begin position="20"/>
        <end position="39"/>
    </location>
</feature>
<dbReference type="InterPro" id="IPR011006">
    <property type="entry name" value="CheY-like_superfamily"/>
</dbReference>
<comment type="subunit">
    <text evidence="9">At low DSF concentrations, interacts with RpfF.</text>
</comment>
<gene>
    <name evidence="16" type="ORF">SAMN05192570_2669</name>
</gene>
<dbReference type="SMART" id="SM00388">
    <property type="entry name" value="HisKA"/>
    <property type="match status" value="1"/>
</dbReference>
<evidence type="ECO:0000256" key="12">
    <source>
        <dbReference type="PROSITE-ProRule" id="PRU00244"/>
    </source>
</evidence>
<keyword evidence="12" id="KW-0812">Transmembrane</keyword>
<sequence>MDRILYCIAFQHDWRWTATAVVVGLFGMCTATHLIARAVGPQGRINRGRAALGVLLSGLAVFSAHFIAMQGYQVDGVRYDIGLTLASVAMVFVSIAAATMVGLTREGPVFRGLAAALCLSGVAAMHFLGVAGMQLPGQIIWDLPLAGLGVGGGAAIAILGTVFLPGRGRHGVIAAAAAAAAGVFILHFVSMAAMTIEPAPVSNGGWTVSSHVMSLVLALVSLGILATAGVAAWTGWRTRIGALAHIREAVDAMPDGMAFFDADDRLVLWNSRYAEVNPELSSNLQPGMTFREIIQIGLSEGLYADAKGREEAWVAERMATRAALASTMEQHIAGDRWLRVSDRRTAAGGIVTVCTDITELKHHARALAEARDAAEAANSAKSQFLANMSHEIRTPLNGVIGVAQALINTDLNPMQKEMLGLIQSSGQTLQVLLSDILDLARVESGRLELAEEPFDLGRAVREAARLYEASARDKGLQFFVEIDPAVDRWIAGDVVRLKQILTNLVSNAVKFTSEGFVCLTVAPGPDLEGRPTLRFSIEDTGIGFDADTRSRLFSRFEQADGAITRKFGGSGLGLAISRQLAEMMGGDLDCESEPGGGSAFMLTIPLRPAAAPSAPVHADASAAIIDRPVRVLMADDHPVNRKVVEMILAQAEVDLTSVEDGAQALEAMRAGDYDVILMDMQMPVMDGLTATREIRLHEAAMGQPRTPVVMLTANALAEHIAAAEAAGADRHLAKPFEAAELLELVLTLPGAAAASIAA</sequence>
<evidence type="ECO:0000256" key="3">
    <source>
        <dbReference type="ARBA" id="ARBA00022553"/>
    </source>
</evidence>
<feature type="transmembrane region" description="Helical" evidence="12">
    <location>
        <begin position="113"/>
        <end position="133"/>
    </location>
</feature>
<dbReference type="AlphaFoldDB" id="A0A1I6STV5"/>
<feature type="modified residue" description="4-aspartylphosphate" evidence="11">
    <location>
        <position position="679"/>
    </location>
</feature>
<dbReference type="SMART" id="SM00387">
    <property type="entry name" value="HATPase_c"/>
    <property type="match status" value="1"/>
</dbReference>
<dbReference type="GO" id="GO:0005524">
    <property type="term" value="F:ATP binding"/>
    <property type="evidence" value="ECO:0007669"/>
    <property type="project" value="UniProtKB-KW"/>
</dbReference>
<dbReference type="InterPro" id="IPR003594">
    <property type="entry name" value="HATPase_dom"/>
</dbReference>
<reference evidence="17" key="1">
    <citation type="submission" date="2016-10" db="EMBL/GenBank/DDBJ databases">
        <authorList>
            <person name="Varghese N."/>
            <person name="Submissions S."/>
        </authorList>
    </citation>
    <scope>NUCLEOTIDE SEQUENCE [LARGE SCALE GENOMIC DNA]</scope>
    <source>
        <strain evidence="17">CGMCC 1.10683</strain>
    </source>
</reference>